<dbReference type="SUPFAM" id="SSF103473">
    <property type="entry name" value="MFS general substrate transporter"/>
    <property type="match status" value="1"/>
</dbReference>
<protein>
    <submittedName>
        <fullName evidence="8">MFS transporter</fullName>
    </submittedName>
</protein>
<feature type="transmembrane region" description="Helical" evidence="7">
    <location>
        <begin position="266"/>
        <end position="289"/>
    </location>
</feature>
<feature type="transmembrane region" description="Helical" evidence="7">
    <location>
        <begin position="92"/>
        <end position="112"/>
    </location>
</feature>
<dbReference type="InterPro" id="IPR010290">
    <property type="entry name" value="TM_effector"/>
</dbReference>
<dbReference type="PANTHER" id="PTHR23513:SF6">
    <property type="entry name" value="MAJOR FACILITATOR SUPERFAMILY ASSOCIATED DOMAIN-CONTAINING PROTEIN"/>
    <property type="match status" value="1"/>
</dbReference>
<keyword evidence="3" id="KW-1003">Cell membrane</keyword>
<dbReference type="Pfam" id="PF05977">
    <property type="entry name" value="MFS_3"/>
    <property type="match status" value="1"/>
</dbReference>
<dbReference type="CDD" id="cd06173">
    <property type="entry name" value="MFS_MefA_like"/>
    <property type="match status" value="1"/>
</dbReference>
<sequence length="421" mass="43788">MEVIVIAPDNQVVEGPRPGAWQNSNFRLLWVGQSFSWTGTQITQLALPLVAVILLDGSPLQVSLVLAFEFLPALLFGAVAGVWVDRLDRRQVLIFTDIGRFLSLLAIPLLHWTDHLEFAYLYLAVFVTGLLSVAYNAAYQALLPSIVEERDLLDANGKLEMSRSIAQGAGPGFGGVLVQALSAPVAVVTDAATYLVSAAAALRMKTVRGGARPGGGSFRSELAEGVKVILGEPVQWRLALAAAVDNFFAAGVLALYVLYAKRDLDLSALLIGIVLGVGAVGAVGASTLLRRLGRRVRPKQAIIAGALARGVGYALVPLADGATALIVLLLCAGQILAQGGMVVLVSSATTWRQLITPNHLMGRVVAASMTVLFGAIPFGAAFSGVLADVAGTRLALAVGAAGTLCSALVMIGTRNPAPPAA</sequence>
<keyword evidence="5 7" id="KW-1133">Transmembrane helix</keyword>
<dbReference type="PANTHER" id="PTHR23513">
    <property type="entry name" value="INTEGRAL MEMBRANE EFFLUX PROTEIN-RELATED"/>
    <property type="match status" value="1"/>
</dbReference>
<dbReference type="Proteomes" id="UP000294513">
    <property type="component" value="Unassembled WGS sequence"/>
</dbReference>
<organism evidence="8 9">
    <name type="scientific">Actinomadura rubrisoli</name>
    <dbReference type="NCBI Taxonomy" id="2530368"/>
    <lineage>
        <taxon>Bacteria</taxon>
        <taxon>Bacillati</taxon>
        <taxon>Actinomycetota</taxon>
        <taxon>Actinomycetes</taxon>
        <taxon>Streptosporangiales</taxon>
        <taxon>Thermomonosporaceae</taxon>
        <taxon>Actinomadura</taxon>
    </lineage>
</organism>
<keyword evidence="6 7" id="KW-0472">Membrane</keyword>
<feature type="non-terminal residue" evidence="8">
    <location>
        <position position="421"/>
    </location>
</feature>
<reference evidence="8 9" key="1">
    <citation type="submission" date="2019-03" db="EMBL/GenBank/DDBJ databases">
        <title>Draft genome sequences of novel Actinobacteria.</title>
        <authorList>
            <person name="Sahin N."/>
            <person name="Ay H."/>
            <person name="Saygin H."/>
        </authorList>
    </citation>
    <scope>NUCLEOTIDE SEQUENCE [LARGE SCALE GENOMIC DNA]</scope>
    <source>
        <strain evidence="8 9">H3C3</strain>
    </source>
</reference>
<evidence type="ECO:0000256" key="2">
    <source>
        <dbReference type="ARBA" id="ARBA00022448"/>
    </source>
</evidence>
<evidence type="ECO:0000256" key="6">
    <source>
        <dbReference type="ARBA" id="ARBA00023136"/>
    </source>
</evidence>
<evidence type="ECO:0000256" key="5">
    <source>
        <dbReference type="ARBA" id="ARBA00022989"/>
    </source>
</evidence>
<evidence type="ECO:0000313" key="8">
    <source>
        <dbReference type="EMBL" id="TDD68676.1"/>
    </source>
</evidence>
<dbReference type="GO" id="GO:0005886">
    <property type="term" value="C:plasma membrane"/>
    <property type="evidence" value="ECO:0007669"/>
    <property type="project" value="UniProtKB-SubCell"/>
</dbReference>
<evidence type="ECO:0000313" key="9">
    <source>
        <dbReference type="Proteomes" id="UP000294513"/>
    </source>
</evidence>
<feature type="transmembrane region" description="Helical" evidence="7">
    <location>
        <begin position="360"/>
        <end position="382"/>
    </location>
</feature>
<dbReference type="Gene3D" id="1.20.1250.20">
    <property type="entry name" value="MFS general substrate transporter like domains"/>
    <property type="match status" value="1"/>
</dbReference>
<keyword evidence="4 7" id="KW-0812">Transmembrane</keyword>
<evidence type="ECO:0000256" key="3">
    <source>
        <dbReference type="ARBA" id="ARBA00022475"/>
    </source>
</evidence>
<evidence type="ECO:0000256" key="7">
    <source>
        <dbReference type="SAM" id="Phobius"/>
    </source>
</evidence>
<feature type="transmembrane region" description="Helical" evidence="7">
    <location>
        <begin position="394"/>
        <end position="413"/>
    </location>
</feature>
<dbReference type="AlphaFoldDB" id="A0A4R5ABU1"/>
<keyword evidence="2" id="KW-0813">Transport</keyword>
<feature type="transmembrane region" description="Helical" evidence="7">
    <location>
        <begin position="238"/>
        <end position="260"/>
    </location>
</feature>
<dbReference type="EMBL" id="SMKU01000335">
    <property type="protein sequence ID" value="TDD68676.1"/>
    <property type="molecule type" value="Genomic_DNA"/>
</dbReference>
<keyword evidence="9" id="KW-1185">Reference proteome</keyword>
<accession>A0A4R5ABU1</accession>
<dbReference type="InterPro" id="IPR036259">
    <property type="entry name" value="MFS_trans_sf"/>
</dbReference>
<comment type="caution">
    <text evidence="8">The sequence shown here is derived from an EMBL/GenBank/DDBJ whole genome shotgun (WGS) entry which is preliminary data.</text>
</comment>
<evidence type="ECO:0000256" key="4">
    <source>
        <dbReference type="ARBA" id="ARBA00022692"/>
    </source>
</evidence>
<feature type="transmembrane region" description="Helical" evidence="7">
    <location>
        <begin position="118"/>
        <end position="138"/>
    </location>
</feature>
<feature type="transmembrane region" description="Helical" evidence="7">
    <location>
        <begin position="64"/>
        <end position="85"/>
    </location>
</feature>
<proteinExistence type="predicted"/>
<comment type="subcellular location">
    <subcellularLocation>
        <location evidence="1">Cell membrane</location>
        <topology evidence="1">Multi-pass membrane protein</topology>
    </subcellularLocation>
</comment>
<name>A0A4R5ABU1_9ACTN</name>
<gene>
    <name evidence="8" type="ORF">E1298_38215</name>
</gene>
<evidence type="ECO:0000256" key="1">
    <source>
        <dbReference type="ARBA" id="ARBA00004651"/>
    </source>
</evidence>